<feature type="transmembrane region" description="Helical" evidence="7">
    <location>
        <begin position="210"/>
        <end position="233"/>
    </location>
</feature>
<evidence type="ECO:0000256" key="2">
    <source>
        <dbReference type="ARBA" id="ARBA00022448"/>
    </source>
</evidence>
<dbReference type="InterPro" id="IPR035906">
    <property type="entry name" value="MetI-like_sf"/>
</dbReference>
<evidence type="ECO:0000313" key="10">
    <source>
        <dbReference type="Proteomes" id="UP001501594"/>
    </source>
</evidence>
<evidence type="ECO:0000256" key="1">
    <source>
        <dbReference type="ARBA" id="ARBA00004651"/>
    </source>
</evidence>
<name>A0ABP8E0I2_9MICO</name>
<dbReference type="PROSITE" id="PS50928">
    <property type="entry name" value="ABC_TM1"/>
    <property type="match status" value="1"/>
</dbReference>
<dbReference type="PANTHER" id="PTHR43744:SF12">
    <property type="entry name" value="ABC TRANSPORTER PERMEASE PROTEIN MG189-RELATED"/>
    <property type="match status" value="1"/>
</dbReference>
<comment type="subcellular location">
    <subcellularLocation>
        <location evidence="1 7">Cell membrane</location>
        <topology evidence="1 7">Multi-pass membrane protein</topology>
    </subcellularLocation>
</comment>
<evidence type="ECO:0000256" key="6">
    <source>
        <dbReference type="ARBA" id="ARBA00023136"/>
    </source>
</evidence>
<dbReference type="InterPro" id="IPR000515">
    <property type="entry name" value="MetI-like"/>
</dbReference>
<dbReference type="CDD" id="cd06261">
    <property type="entry name" value="TM_PBP2"/>
    <property type="match status" value="1"/>
</dbReference>
<gene>
    <name evidence="9" type="ORF">GCM10022256_13260</name>
</gene>
<reference evidence="10" key="1">
    <citation type="journal article" date="2019" name="Int. J. Syst. Evol. Microbiol.">
        <title>The Global Catalogue of Microorganisms (GCM) 10K type strain sequencing project: providing services to taxonomists for standard genome sequencing and annotation.</title>
        <authorList>
            <consortium name="The Broad Institute Genomics Platform"/>
            <consortium name="The Broad Institute Genome Sequencing Center for Infectious Disease"/>
            <person name="Wu L."/>
            <person name="Ma J."/>
        </authorList>
    </citation>
    <scope>NUCLEOTIDE SEQUENCE [LARGE SCALE GENOMIC DNA]</scope>
    <source>
        <strain evidence="10">JCM 17442</strain>
    </source>
</reference>
<feature type="transmembrane region" description="Helical" evidence="7">
    <location>
        <begin position="99"/>
        <end position="123"/>
    </location>
</feature>
<comment type="caution">
    <text evidence="9">The sequence shown here is derived from an EMBL/GenBank/DDBJ whole genome shotgun (WGS) entry which is preliminary data.</text>
</comment>
<evidence type="ECO:0000256" key="7">
    <source>
        <dbReference type="RuleBase" id="RU363032"/>
    </source>
</evidence>
<dbReference type="RefSeq" id="WP_344794314.1">
    <property type="nucleotide sequence ID" value="NZ_BAABAU010000001.1"/>
</dbReference>
<feature type="domain" description="ABC transmembrane type-1" evidence="8">
    <location>
        <begin position="100"/>
        <end position="290"/>
    </location>
</feature>
<dbReference type="EMBL" id="BAABAU010000001">
    <property type="protein sequence ID" value="GAA4265714.1"/>
    <property type="molecule type" value="Genomic_DNA"/>
</dbReference>
<evidence type="ECO:0000313" key="9">
    <source>
        <dbReference type="EMBL" id="GAA4265714.1"/>
    </source>
</evidence>
<sequence length="303" mass="33358">MTELSVPGTTRATAPAAPHAVARRKRPLGTRLRRLSPAALRHVILIVAVIVFFGPFVWMVLTSFKSSAEALSFPPTFLPKVWHFDNYSQIFTVAPFGTYYLNSTIVAVATTAGQIVTSLAAGFAFSRLRFRGSTIIFVVLLAALLVPFEVVFTPLISLLSQLGWLNSYQGLIVPNVPSILGVFLFKQFFESFPTEIEDASRVDGAGVWRRMWSVVTPMATPMIGAFAVLSFVYNWNNFFFQFLAVTKTEFFTVSVGLTQLQSTNAADSFNLLMAGSTLAILPVFLVYIVFQKQIISAMSGGLR</sequence>
<evidence type="ECO:0000256" key="5">
    <source>
        <dbReference type="ARBA" id="ARBA00022989"/>
    </source>
</evidence>
<keyword evidence="5 7" id="KW-1133">Transmembrane helix</keyword>
<dbReference type="Gene3D" id="1.10.3720.10">
    <property type="entry name" value="MetI-like"/>
    <property type="match status" value="1"/>
</dbReference>
<dbReference type="SUPFAM" id="SSF161098">
    <property type="entry name" value="MetI-like"/>
    <property type="match status" value="1"/>
</dbReference>
<accession>A0ABP8E0I2</accession>
<protein>
    <submittedName>
        <fullName evidence="9">Carbohydrate ABC transporter permease</fullName>
    </submittedName>
</protein>
<evidence type="ECO:0000256" key="4">
    <source>
        <dbReference type="ARBA" id="ARBA00022692"/>
    </source>
</evidence>
<keyword evidence="10" id="KW-1185">Reference proteome</keyword>
<dbReference type="Pfam" id="PF00528">
    <property type="entry name" value="BPD_transp_1"/>
    <property type="match status" value="1"/>
</dbReference>
<comment type="similarity">
    <text evidence="7">Belongs to the binding-protein-dependent transport system permease family.</text>
</comment>
<evidence type="ECO:0000256" key="3">
    <source>
        <dbReference type="ARBA" id="ARBA00022475"/>
    </source>
</evidence>
<dbReference type="Proteomes" id="UP001501594">
    <property type="component" value="Unassembled WGS sequence"/>
</dbReference>
<keyword evidence="2 7" id="KW-0813">Transport</keyword>
<dbReference type="PANTHER" id="PTHR43744">
    <property type="entry name" value="ABC TRANSPORTER PERMEASE PROTEIN MG189-RELATED-RELATED"/>
    <property type="match status" value="1"/>
</dbReference>
<keyword evidence="6 7" id="KW-0472">Membrane</keyword>
<feature type="transmembrane region" description="Helical" evidence="7">
    <location>
        <begin position="168"/>
        <end position="189"/>
    </location>
</feature>
<keyword evidence="3" id="KW-1003">Cell membrane</keyword>
<feature type="transmembrane region" description="Helical" evidence="7">
    <location>
        <begin position="135"/>
        <end position="156"/>
    </location>
</feature>
<evidence type="ECO:0000259" key="8">
    <source>
        <dbReference type="PROSITE" id="PS50928"/>
    </source>
</evidence>
<feature type="transmembrane region" description="Helical" evidence="7">
    <location>
        <begin position="39"/>
        <end position="61"/>
    </location>
</feature>
<organism evidence="9 10">
    <name type="scientific">Frondihabitans peucedani</name>
    <dbReference type="NCBI Taxonomy" id="598626"/>
    <lineage>
        <taxon>Bacteria</taxon>
        <taxon>Bacillati</taxon>
        <taxon>Actinomycetota</taxon>
        <taxon>Actinomycetes</taxon>
        <taxon>Micrococcales</taxon>
        <taxon>Microbacteriaceae</taxon>
        <taxon>Frondihabitans</taxon>
    </lineage>
</organism>
<proteinExistence type="inferred from homology"/>
<feature type="transmembrane region" description="Helical" evidence="7">
    <location>
        <begin position="269"/>
        <end position="290"/>
    </location>
</feature>
<keyword evidence="4 7" id="KW-0812">Transmembrane</keyword>